<protein>
    <submittedName>
        <fullName evidence="6">HSP90 family protein</fullName>
    </submittedName>
</protein>
<accession>A0ABV6P1J8</accession>
<dbReference type="PANTHER" id="PTHR11528">
    <property type="entry name" value="HEAT SHOCK PROTEIN 90 FAMILY MEMBER"/>
    <property type="match status" value="1"/>
</dbReference>
<comment type="caution">
    <text evidence="6">The sequence shown here is derived from an EMBL/GenBank/DDBJ whole genome shotgun (WGS) entry which is preliminary data.</text>
</comment>
<dbReference type="EMBL" id="JBHLUE010000019">
    <property type="protein sequence ID" value="MFC0566892.1"/>
    <property type="molecule type" value="Genomic_DNA"/>
</dbReference>
<dbReference type="SUPFAM" id="SSF55874">
    <property type="entry name" value="ATPase domain of HSP90 chaperone/DNA topoisomerase II/histidine kinase"/>
    <property type="match status" value="1"/>
</dbReference>
<evidence type="ECO:0000256" key="1">
    <source>
        <dbReference type="ARBA" id="ARBA00008239"/>
    </source>
</evidence>
<evidence type="ECO:0000256" key="2">
    <source>
        <dbReference type="ARBA" id="ARBA00022741"/>
    </source>
</evidence>
<evidence type="ECO:0000259" key="5">
    <source>
        <dbReference type="Pfam" id="PF02518"/>
    </source>
</evidence>
<dbReference type="Gene3D" id="3.30.565.10">
    <property type="entry name" value="Histidine kinase-like ATPase, C-terminal domain"/>
    <property type="match status" value="1"/>
</dbReference>
<dbReference type="PIRSF" id="PIRSF002583">
    <property type="entry name" value="Hsp90"/>
    <property type="match status" value="1"/>
</dbReference>
<dbReference type="InterPro" id="IPR036890">
    <property type="entry name" value="HATPase_C_sf"/>
</dbReference>
<dbReference type="PRINTS" id="PR00775">
    <property type="entry name" value="HEATSHOCK90"/>
</dbReference>
<organism evidence="6 7">
    <name type="scientific">Plantactinospora siamensis</name>
    <dbReference type="NCBI Taxonomy" id="555372"/>
    <lineage>
        <taxon>Bacteria</taxon>
        <taxon>Bacillati</taxon>
        <taxon>Actinomycetota</taxon>
        <taxon>Actinomycetes</taxon>
        <taxon>Micromonosporales</taxon>
        <taxon>Micromonosporaceae</taxon>
        <taxon>Plantactinospora</taxon>
    </lineage>
</organism>
<proteinExistence type="inferred from homology"/>
<keyword evidence="7" id="KW-1185">Reference proteome</keyword>
<evidence type="ECO:0000256" key="4">
    <source>
        <dbReference type="ARBA" id="ARBA00023186"/>
    </source>
</evidence>
<comment type="similarity">
    <text evidence="1">Belongs to the heat shock protein 90 family.</text>
</comment>
<dbReference type="SUPFAM" id="SSF54211">
    <property type="entry name" value="Ribosomal protein S5 domain 2-like"/>
    <property type="match status" value="1"/>
</dbReference>
<evidence type="ECO:0000313" key="6">
    <source>
        <dbReference type="EMBL" id="MFC0566892.1"/>
    </source>
</evidence>
<keyword evidence="4" id="KW-0143">Chaperone</keyword>
<dbReference type="Proteomes" id="UP001589894">
    <property type="component" value="Unassembled WGS sequence"/>
</dbReference>
<dbReference type="InterPro" id="IPR003594">
    <property type="entry name" value="HATPase_dom"/>
</dbReference>
<name>A0ABV6P1J8_9ACTN</name>
<dbReference type="Gene3D" id="3.30.230.80">
    <property type="match status" value="1"/>
</dbReference>
<reference evidence="6 7" key="1">
    <citation type="submission" date="2024-09" db="EMBL/GenBank/DDBJ databases">
        <authorList>
            <person name="Sun Q."/>
            <person name="Mori K."/>
        </authorList>
    </citation>
    <scope>NUCLEOTIDE SEQUENCE [LARGE SCALE GENOMIC DNA]</scope>
    <source>
        <strain evidence="6 7">TBRC 2205</strain>
    </source>
</reference>
<feature type="domain" description="Histidine kinase/HSP90-like ATPase" evidence="5">
    <location>
        <begin position="28"/>
        <end position="134"/>
    </location>
</feature>
<dbReference type="InterPro" id="IPR020575">
    <property type="entry name" value="Hsp90_N"/>
</dbReference>
<dbReference type="Pfam" id="PF02518">
    <property type="entry name" value="HATPase_c"/>
    <property type="match status" value="1"/>
</dbReference>
<dbReference type="RefSeq" id="WP_377341962.1">
    <property type="nucleotide sequence ID" value="NZ_JBHLUE010000019.1"/>
</dbReference>
<sequence length="597" mass="65346">MTHAFRVDLRGIVDLLSHHLYATPRVYVRELLQNAVDAITARRLAEPDAPGDIWFEPAERTGDGTLRITDTGIGLTEEQVHELLATIGRSSKRDDLGFARHEFLGQFGIGLLSCFLVADEIRVRTRTGDGPTVEWVGRADGSYETTVAADGNGRAAQGTTVTLVPRRGEEHWLRERTVTELVALYGSMLPVAVRVGDTVLTSGPAPWDTNRAESASARAGRLAAYAQQAFGFTPLDVIELAAPEAGLRGVAFVLPTPSNPAVRVAHRVYLKQMLLSEGIEGLLPEWAFFVRCVVDTTELRPTASREALYDDSLLEQVRQTLADQLRGWLAGLGASDPRRLHEFLRIHHLGVKALALHDDETLRLVYQWWPFETNVGALTLAEFAERYGLVRYSASVDEFRQMASVSAAQNVPLVNAGYVYEAELVSRLGEALPDVAVEPLTPADLALRLDTLEPDAAAAVEPFIATAQRILDRQGVRVVVRRFDPPSVPALYLLDGDAALQLDLRRGREQSTDVFEAVFDAFIAGHEDNRPQLVFNHRNPLARQAMSTGDEELAGYAVEGLFTQALLLARQPLTPAATAAMNQSLLGLLSRAMGAGR</sequence>
<dbReference type="NCBIfam" id="NF010683">
    <property type="entry name" value="PRK14083.1"/>
    <property type="match status" value="1"/>
</dbReference>
<keyword evidence="2" id="KW-0547">Nucleotide-binding</keyword>
<keyword evidence="3" id="KW-0067">ATP-binding</keyword>
<evidence type="ECO:0000256" key="3">
    <source>
        <dbReference type="ARBA" id="ARBA00022840"/>
    </source>
</evidence>
<gene>
    <name evidence="6" type="ORF">ACFFHU_22475</name>
</gene>
<dbReference type="InterPro" id="IPR001404">
    <property type="entry name" value="Hsp90_fam"/>
</dbReference>
<dbReference type="InterPro" id="IPR020568">
    <property type="entry name" value="Ribosomal_Su5_D2-typ_SF"/>
</dbReference>
<evidence type="ECO:0000313" key="7">
    <source>
        <dbReference type="Proteomes" id="UP001589894"/>
    </source>
</evidence>